<organism evidence="2">
    <name type="scientific">Amphimedon queenslandica</name>
    <name type="common">Sponge</name>
    <dbReference type="NCBI Taxonomy" id="400682"/>
    <lineage>
        <taxon>Eukaryota</taxon>
        <taxon>Metazoa</taxon>
        <taxon>Porifera</taxon>
        <taxon>Demospongiae</taxon>
        <taxon>Heteroscleromorpha</taxon>
        <taxon>Haplosclerida</taxon>
        <taxon>Niphatidae</taxon>
        <taxon>Amphimedon</taxon>
    </lineage>
</organism>
<protein>
    <submittedName>
        <fullName evidence="2">Uncharacterized protein</fullName>
    </submittedName>
</protein>
<evidence type="ECO:0000313" key="2">
    <source>
        <dbReference type="EnsemblMetazoa" id="Aqu2.1.00103_001"/>
    </source>
</evidence>
<sequence length="109" mass="11405">MAAITASVMLLSSSADRRVPVAPPGPVPSPPPESDGRVRAVSDELPEPVAPEPDAGVRVASVSRDPVPPVGGSEWPSLDPSVDIRCAIQTNEKFKPMRNSKGKAAKKKD</sequence>
<evidence type="ECO:0000256" key="1">
    <source>
        <dbReference type="SAM" id="MobiDB-lite"/>
    </source>
</evidence>
<proteinExistence type="predicted"/>
<dbReference type="EnsemblMetazoa" id="Aqu2.1.00103_001">
    <property type="protein sequence ID" value="Aqu2.1.00103_001"/>
    <property type="gene ID" value="Aqu2.1.00103"/>
</dbReference>
<dbReference type="AlphaFoldDB" id="A0A1X7SDG0"/>
<name>A0A1X7SDG0_AMPQE</name>
<feature type="region of interest" description="Disordered" evidence="1">
    <location>
        <begin position="13"/>
        <end position="56"/>
    </location>
</feature>
<dbReference type="InParanoid" id="A0A1X7SDG0"/>
<accession>A0A1X7SDG0</accession>
<reference evidence="2" key="1">
    <citation type="submission" date="2017-05" db="UniProtKB">
        <authorList>
            <consortium name="EnsemblMetazoa"/>
        </authorList>
    </citation>
    <scope>IDENTIFICATION</scope>
</reference>
<feature type="compositionally biased region" description="Pro residues" evidence="1">
    <location>
        <begin position="21"/>
        <end position="33"/>
    </location>
</feature>